<evidence type="ECO:0000313" key="2">
    <source>
        <dbReference type="Proteomes" id="UP000663872"/>
    </source>
</evidence>
<reference evidence="1" key="1">
    <citation type="submission" date="2021-02" db="EMBL/GenBank/DDBJ databases">
        <authorList>
            <person name="Nowell W R."/>
        </authorList>
    </citation>
    <scope>NUCLEOTIDE SEQUENCE</scope>
</reference>
<dbReference type="AlphaFoldDB" id="A0A818QS88"/>
<sequence>MILHLFRRMINLEELTLSIFVQERTLIDGTSLYNEIFVYMSRLNMFNFWICTDNMINNSIHHHLSEDDIQQTFTNIIFQQVECIINHFAHISQYHVFSLPFMFSCFDYIGNTFPTVIFNYVRILRVQDNVPFEHEFFIRIACSFPLLQQLTIKNVRPQSSLPDELNSNDNQLYSIVNYSYLISLCFEIVHHDYVEQFLDDTKHIYLV</sequence>
<organism evidence="1 2">
    <name type="scientific">Rotaria socialis</name>
    <dbReference type="NCBI Taxonomy" id="392032"/>
    <lineage>
        <taxon>Eukaryota</taxon>
        <taxon>Metazoa</taxon>
        <taxon>Spiralia</taxon>
        <taxon>Gnathifera</taxon>
        <taxon>Rotifera</taxon>
        <taxon>Eurotatoria</taxon>
        <taxon>Bdelloidea</taxon>
        <taxon>Philodinida</taxon>
        <taxon>Philodinidae</taxon>
        <taxon>Rotaria</taxon>
    </lineage>
</organism>
<dbReference type="Proteomes" id="UP000663872">
    <property type="component" value="Unassembled WGS sequence"/>
</dbReference>
<evidence type="ECO:0000313" key="1">
    <source>
        <dbReference type="EMBL" id="CAF3645892.1"/>
    </source>
</evidence>
<name>A0A818QS88_9BILA</name>
<comment type="caution">
    <text evidence="1">The sequence shown here is derived from an EMBL/GenBank/DDBJ whole genome shotgun (WGS) entry which is preliminary data.</text>
</comment>
<gene>
    <name evidence="1" type="ORF">GRG538_LOCUS24929</name>
</gene>
<dbReference type="EMBL" id="CAJNYT010004230">
    <property type="protein sequence ID" value="CAF3645892.1"/>
    <property type="molecule type" value="Genomic_DNA"/>
</dbReference>
<protein>
    <submittedName>
        <fullName evidence="1">Uncharacterized protein</fullName>
    </submittedName>
</protein>
<accession>A0A818QS88</accession>
<proteinExistence type="predicted"/>